<evidence type="ECO:0000313" key="2">
    <source>
        <dbReference type="EMBL" id="ABA06260.1"/>
    </source>
</evidence>
<name>Q3SN81_NITWN</name>
<evidence type="ECO:0000256" key="1">
    <source>
        <dbReference type="SAM" id="MobiDB-lite"/>
    </source>
</evidence>
<dbReference type="HOGENOM" id="CLU_2437822_0_0_5"/>
<sequence>MLTTMRVVASKQSSGERCSRSVPFQTGSNAMRVQRGLRELKSLKDRLAEFAAGVNKAAGEPSPNARNDEALRKRRLSDIAAHIDRWANSPGLQTPK</sequence>
<accession>Q3SN81</accession>
<gene>
    <name evidence="2" type="ordered locus">Nwi_3010</name>
</gene>
<dbReference type="Proteomes" id="UP000002531">
    <property type="component" value="Chromosome"/>
</dbReference>
<evidence type="ECO:0000313" key="3">
    <source>
        <dbReference type="Proteomes" id="UP000002531"/>
    </source>
</evidence>
<organism evidence="2 3">
    <name type="scientific">Nitrobacter winogradskyi (strain ATCC 25391 / DSM 10237 / CIP 104748 / NCIMB 11846 / Nb-255)</name>
    <dbReference type="NCBI Taxonomy" id="323098"/>
    <lineage>
        <taxon>Bacteria</taxon>
        <taxon>Pseudomonadati</taxon>
        <taxon>Pseudomonadota</taxon>
        <taxon>Alphaproteobacteria</taxon>
        <taxon>Hyphomicrobiales</taxon>
        <taxon>Nitrobacteraceae</taxon>
        <taxon>Nitrobacter</taxon>
    </lineage>
</organism>
<dbReference type="EMBL" id="CP000115">
    <property type="protein sequence ID" value="ABA06260.1"/>
    <property type="molecule type" value="Genomic_DNA"/>
</dbReference>
<dbReference type="AlphaFoldDB" id="Q3SN81"/>
<proteinExistence type="predicted"/>
<feature type="compositionally biased region" description="Polar residues" evidence="1">
    <location>
        <begin position="10"/>
        <end position="27"/>
    </location>
</feature>
<dbReference type="KEGG" id="nwi:Nwi_3010"/>
<keyword evidence="3" id="KW-1185">Reference proteome</keyword>
<protein>
    <submittedName>
        <fullName evidence="2">Uncharacterized protein</fullName>
    </submittedName>
</protein>
<reference evidence="2 3" key="1">
    <citation type="journal article" date="2006" name="Appl. Environ. Microbiol.">
        <title>Genome sequence of the chemolithoautotrophic nitrite-oxidizing bacterium Nitrobacter winogradskyi Nb-255.</title>
        <authorList>
            <person name="Starkenburg S.R."/>
            <person name="Chain P.S."/>
            <person name="Sayavedra-Soto L.A."/>
            <person name="Hauser L."/>
            <person name="Land M.L."/>
            <person name="Larimer F.W."/>
            <person name="Malfatti S.A."/>
            <person name="Klotz M.G."/>
            <person name="Bottomley P.J."/>
            <person name="Arp D.J."/>
            <person name="Hickey W.J."/>
        </authorList>
    </citation>
    <scope>NUCLEOTIDE SEQUENCE [LARGE SCALE GENOMIC DNA]</scope>
    <source>
        <strain evidence="3">ATCC 25391 / DSM 10237 / CIP 104748 / NCIMB 11846 / Nb-255</strain>
    </source>
</reference>
<feature type="region of interest" description="Disordered" evidence="1">
    <location>
        <begin position="1"/>
        <end position="27"/>
    </location>
</feature>